<evidence type="ECO:0000256" key="10">
    <source>
        <dbReference type="SAM" id="MobiDB-lite"/>
    </source>
</evidence>
<evidence type="ECO:0000259" key="13">
    <source>
        <dbReference type="PROSITE" id="PS50835"/>
    </source>
</evidence>
<dbReference type="STRING" id="137246.A0A401RNE6"/>
<dbReference type="InterPro" id="IPR050541">
    <property type="entry name" value="LRR_TM_domain-containing"/>
</dbReference>
<evidence type="ECO:0000256" key="2">
    <source>
        <dbReference type="ARBA" id="ARBA00022614"/>
    </source>
</evidence>
<feature type="compositionally biased region" description="Acidic residues" evidence="10">
    <location>
        <begin position="108"/>
        <end position="118"/>
    </location>
</feature>
<evidence type="ECO:0000256" key="8">
    <source>
        <dbReference type="ARBA" id="ARBA00023157"/>
    </source>
</evidence>
<evidence type="ECO:0000313" key="14">
    <source>
        <dbReference type="EMBL" id="GCC19685.1"/>
    </source>
</evidence>
<keyword evidence="6 11" id="KW-1133">Transmembrane helix</keyword>
<dbReference type="SMART" id="SM00408">
    <property type="entry name" value="IGc2"/>
    <property type="match status" value="1"/>
</dbReference>
<evidence type="ECO:0000256" key="9">
    <source>
        <dbReference type="ARBA" id="ARBA00023319"/>
    </source>
</evidence>
<dbReference type="OrthoDB" id="9946444at2759"/>
<dbReference type="InterPro" id="IPR003598">
    <property type="entry name" value="Ig_sub2"/>
</dbReference>
<dbReference type="PROSITE" id="PS50835">
    <property type="entry name" value="IG_LIKE"/>
    <property type="match status" value="1"/>
</dbReference>
<dbReference type="PROSITE" id="PS51450">
    <property type="entry name" value="LRR"/>
    <property type="match status" value="1"/>
</dbReference>
<keyword evidence="3 11" id="KW-0812">Transmembrane</keyword>
<accession>A0A401RNE6</accession>
<dbReference type="InterPro" id="IPR001611">
    <property type="entry name" value="Leu-rich_rpt"/>
</dbReference>
<evidence type="ECO:0000313" key="15">
    <source>
        <dbReference type="Proteomes" id="UP000287033"/>
    </source>
</evidence>
<dbReference type="SMART" id="SM00013">
    <property type="entry name" value="LRRNT"/>
    <property type="match status" value="1"/>
</dbReference>
<dbReference type="SUPFAM" id="SSF48726">
    <property type="entry name" value="Immunoglobulin"/>
    <property type="match status" value="1"/>
</dbReference>
<feature type="signal peptide" evidence="12">
    <location>
        <begin position="1"/>
        <end position="32"/>
    </location>
</feature>
<keyword evidence="5" id="KW-0677">Repeat</keyword>
<dbReference type="PANTHER" id="PTHR24369:SF207">
    <property type="entry name" value="LEUCINE RICH REPEAT AND IG DOMAIN CONTAINING 3"/>
    <property type="match status" value="1"/>
</dbReference>
<evidence type="ECO:0000256" key="11">
    <source>
        <dbReference type="SAM" id="Phobius"/>
    </source>
</evidence>
<feature type="region of interest" description="Disordered" evidence="10">
    <location>
        <begin position="101"/>
        <end position="121"/>
    </location>
</feature>
<protein>
    <recommendedName>
        <fullName evidence="13">Ig-like domain-containing protein</fullName>
    </recommendedName>
</protein>
<dbReference type="SMART" id="SM00409">
    <property type="entry name" value="IG"/>
    <property type="match status" value="1"/>
</dbReference>
<keyword evidence="15" id="KW-1185">Reference proteome</keyword>
<evidence type="ECO:0000256" key="4">
    <source>
        <dbReference type="ARBA" id="ARBA00022729"/>
    </source>
</evidence>
<sequence>MLSGAGARARAGWQPLSLLLLLLLVLPEPGLSCPSPCRCWPDNRTVECSGRGLESVPAGIPGGTRVLDLSRNRLRRLEWPRGSGPTVRRRLEELDLSGNLVSELPGGEGEEEEEEAEDGGAWSGLGQLRRLRLDRNRLRYLSPGALGRLAALESLELGSNPLPALLDLTFRGLRRLGRLEVGGPQLGYLGPRLWEGLPALRLLTVTGGSLPAAPSALSLQPLANLSALRLLGLARVRRLPAGTFGPLAALRLLQLDGWSSLSELEEGSLRGPELLLRLSVTRCNLSSVPYRGLQSQPALRWLDLSHNPIRVIRAGMLRHVTRLEELRLVGAGLLAVQPEAFRGLLYFRLLDVTSNQLRSLPEKAFRSAAGLHSLGLGDNPLACDCRLHWVARRRRRLRFLGPAPACRTPEAHRGLRLDRPPPPGSFLCSRPRIRDKRPQRLSVREGRPVTFRCSADGNPPPDILWLNPRRQRLGAPTPGPFPLSGPALGRSRLLPDGGLEIASVRPQDAGIYRCVARNAGGNDTASATLRVRPLSPQELGVFRPAGRGGVRPGYPFDTQTLLVTTTMGFASFFSVVTVCFSLLFAWSRAKGPIKHNNIQVDFVPHGGGGGGGEGEDAKYNMKMV</sequence>
<dbReference type="Pfam" id="PF01462">
    <property type="entry name" value="LRRNT"/>
    <property type="match status" value="1"/>
</dbReference>
<keyword evidence="8" id="KW-1015">Disulfide bond</keyword>
<keyword evidence="4 12" id="KW-0732">Signal</keyword>
<dbReference type="EMBL" id="BEZZ01003387">
    <property type="protein sequence ID" value="GCC19685.1"/>
    <property type="molecule type" value="Genomic_DNA"/>
</dbReference>
<reference evidence="14 15" key="1">
    <citation type="journal article" date="2018" name="Nat. Ecol. Evol.">
        <title>Shark genomes provide insights into elasmobranch evolution and the origin of vertebrates.</title>
        <authorList>
            <person name="Hara Y"/>
            <person name="Yamaguchi K"/>
            <person name="Onimaru K"/>
            <person name="Kadota M"/>
            <person name="Koyanagi M"/>
            <person name="Keeley SD"/>
            <person name="Tatsumi K"/>
            <person name="Tanaka K"/>
            <person name="Motone F"/>
            <person name="Kageyama Y"/>
            <person name="Nozu R"/>
            <person name="Adachi N"/>
            <person name="Nishimura O"/>
            <person name="Nakagawa R"/>
            <person name="Tanegashima C"/>
            <person name="Kiyatake I"/>
            <person name="Matsumoto R"/>
            <person name="Murakumo K"/>
            <person name="Nishida K"/>
            <person name="Terakita A"/>
            <person name="Kuratani S"/>
            <person name="Sato K"/>
            <person name="Hyodo S Kuraku.S."/>
        </authorList>
    </citation>
    <scope>NUCLEOTIDE SEQUENCE [LARGE SCALE GENOMIC DNA]</scope>
</reference>
<keyword evidence="9" id="KW-0393">Immunoglobulin domain</keyword>
<dbReference type="SUPFAM" id="SSF52058">
    <property type="entry name" value="L domain-like"/>
    <property type="match status" value="1"/>
</dbReference>
<dbReference type="Pfam" id="PF13855">
    <property type="entry name" value="LRR_8"/>
    <property type="match status" value="2"/>
</dbReference>
<keyword evidence="2" id="KW-0433">Leucine-rich repeat</keyword>
<organism evidence="14 15">
    <name type="scientific">Chiloscyllium punctatum</name>
    <name type="common">Brownbanded bambooshark</name>
    <name type="synonym">Hemiscyllium punctatum</name>
    <dbReference type="NCBI Taxonomy" id="137246"/>
    <lineage>
        <taxon>Eukaryota</taxon>
        <taxon>Metazoa</taxon>
        <taxon>Chordata</taxon>
        <taxon>Craniata</taxon>
        <taxon>Vertebrata</taxon>
        <taxon>Chondrichthyes</taxon>
        <taxon>Elasmobranchii</taxon>
        <taxon>Galeomorphii</taxon>
        <taxon>Galeoidea</taxon>
        <taxon>Orectolobiformes</taxon>
        <taxon>Hemiscylliidae</taxon>
        <taxon>Chiloscyllium</taxon>
    </lineage>
</organism>
<feature type="domain" description="Ig-like" evidence="13">
    <location>
        <begin position="431"/>
        <end position="530"/>
    </location>
</feature>
<dbReference type="GO" id="GO:0005886">
    <property type="term" value="C:plasma membrane"/>
    <property type="evidence" value="ECO:0007669"/>
    <property type="project" value="TreeGrafter"/>
</dbReference>
<dbReference type="InterPro" id="IPR013783">
    <property type="entry name" value="Ig-like_fold"/>
</dbReference>
<dbReference type="Proteomes" id="UP000287033">
    <property type="component" value="Unassembled WGS sequence"/>
</dbReference>
<dbReference type="AlphaFoldDB" id="A0A401RNE6"/>
<comment type="caution">
    <text evidence="14">The sequence shown here is derived from an EMBL/GenBank/DDBJ whole genome shotgun (WGS) entry which is preliminary data.</text>
</comment>
<dbReference type="Gene3D" id="3.80.10.10">
    <property type="entry name" value="Ribonuclease Inhibitor"/>
    <property type="match status" value="1"/>
</dbReference>
<keyword evidence="7 11" id="KW-0472">Membrane</keyword>
<evidence type="ECO:0000256" key="7">
    <source>
        <dbReference type="ARBA" id="ARBA00023136"/>
    </source>
</evidence>
<evidence type="ECO:0000256" key="6">
    <source>
        <dbReference type="ARBA" id="ARBA00022989"/>
    </source>
</evidence>
<dbReference type="Gene3D" id="2.60.40.10">
    <property type="entry name" value="Immunoglobulins"/>
    <property type="match status" value="1"/>
</dbReference>
<dbReference type="InterPro" id="IPR036179">
    <property type="entry name" value="Ig-like_dom_sf"/>
</dbReference>
<feature type="chain" id="PRO_5019424883" description="Ig-like domain-containing protein" evidence="12">
    <location>
        <begin position="33"/>
        <end position="624"/>
    </location>
</feature>
<dbReference type="InterPro" id="IPR003591">
    <property type="entry name" value="Leu-rich_rpt_typical-subtyp"/>
</dbReference>
<gene>
    <name evidence="14" type="ORF">chiPu_0021125</name>
</gene>
<dbReference type="InterPro" id="IPR000372">
    <property type="entry name" value="LRRNT"/>
</dbReference>
<dbReference type="FunFam" id="2.60.40.10:FF:000076">
    <property type="entry name" value="Leucine-rich repeat and Ig domain-containing 4"/>
    <property type="match status" value="1"/>
</dbReference>
<dbReference type="InterPro" id="IPR003599">
    <property type="entry name" value="Ig_sub"/>
</dbReference>
<name>A0A401RNE6_CHIPU</name>
<dbReference type="SMART" id="SM00369">
    <property type="entry name" value="LRR_TYP"/>
    <property type="match status" value="8"/>
</dbReference>
<dbReference type="Pfam" id="PF13927">
    <property type="entry name" value="Ig_3"/>
    <property type="match status" value="1"/>
</dbReference>
<comment type="subcellular location">
    <subcellularLocation>
        <location evidence="1">Membrane</location>
        <topology evidence="1">Single-pass membrane protein</topology>
    </subcellularLocation>
</comment>
<evidence type="ECO:0000256" key="3">
    <source>
        <dbReference type="ARBA" id="ARBA00022692"/>
    </source>
</evidence>
<evidence type="ECO:0000256" key="5">
    <source>
        <dbReference type="ARBA" id="ARBA00022737"/>
    </source>
</evidence>
<dbReference type="InterPro" id="IPR032675">
    <property type="entry name" value="LRR_dom_sf"/>
</dbReference>
<evidence type="ECO:0000256" key="1">
    <source>
        <dbReference type="ARBA" id="ARBA00004167"/>
    </source>
</evidence>
<evidence type="ECO:0000256" key="12">
    <source>
        <dbReference type="SAM" id="SignalP"/>
    </source>
</evidence>
<dbReference type="PANTHER" id="PTHR24369">
    <property type="entry name" value="ANTIGEN BSP, PUTATIVE-RELATED"/>
    <property type="match status" value="1"/>
</dbReference>
<dbReference type="InterPro" id="IPR007110">
    <property type="entry name" value="Ig-like_dom"/>
</dbReference>
<proteinExistence type="predicted"/>
<feature type="transmembrane region" description="Helical" evidence="11">
    <location>
        <begin position="561"/>
        <end position="586"/>
    </location>
</feature>